<feature type="signal peptide" evidence="1">
    <location>
        <begin position="1"/>
        <end position="26"/>
    </location>
</feature>
<accession>A0A285ZT07</accession>
<evidence type="ECO:0000313" key="4">
    <source>
        <dbReference type="Proteomes" id="UP000219281"/>
    </source>
</evidence>
<reference evidence="4" key="1">
    <citation type="submission" date="2017-09" db="EMBL/GenBank/DDBJ databases">
        <authorList>
            <person name="Varghese N."/>
            <person name="Submissions S."/>
        </authorList>
    </citation>
    <scope>NUCLEOTIDE SEQUENCE [LARGE SCALE GENOMIC DNA]</scope>
    <source>
        <strain evidence="4">CGMCC 1.12803</strain>
    </source>
</reference>
<keyword evidence="4" id="KW-1185">Reference proteome</keyword>
<dbReference type="AlphaFoldDB" id="A0A285ZT07"/>
<dbReference type="EMBL" id="OCMT01000001">
    <property type="protein sequence ID" value="SOD12790.1"/>
    <property type="molecule type" value="Genomic_DNA"/>
</dbReference>
<sequence length="299" mass="32832">MNTNIRKMKHLIFTISALLFLLSGCAKDKVEQPRFEVRTAALTFKVGEEITFNFSGNPDNITFYSGEDGKKYEHRNRTSLPGKLQLQFTSLLDRGLRQNLSLMVTSDITGAINATTVSAAKWTDVSSRAVFSTGADNTPSGAIDLSDFSDLGKPISVAFKYTDVKTTAQQNRWVIRTFNANSVRGTSVTPLAVMADAGWVGINYKNPAAVWTITSAQLLMYGGAANSDDNEDWVVSKQLDPNFIKSDVGFVVKNISTQTSDFTYKFNSAGIYKVTFLASNRLGESAKETVKEITLNIVQ</sequence>
<dbReference type="PROSITE" id="PS51257">
    <property type="entry name" value="PROKAR_LIPOPROTEIN"/>
    <property type="match status" value="1"/>
</dbReference>
<evidence type="ECO:0000256" key="1">
    <source>
        <dbReference type="SAM" id="SignalP"/>
    </source>
</evidence>
<gene>
    <name evidence="3" type="ORF">SAMN06297358_0851</name>
</gene>
<evidence type="ECO:0000259" key="2">
    <source>
        <dbReference type="Pfam" id="PF16409"/>
    </source>
</evidence>
<proteinExistence type="predicted"/>
<organism evidence="3 4">
    <name type="scientific">Pedobacter xixiisoli</name>
    <dbReference type="NCBI Taxonomy" id="1476464"/>
    <lineage>
        <taxon>Bacteria</taxon>
        <taxon>Pseudomonadati</taxon>
        <taxon>Bacteroidota</taxon>
        <taxon>Sphingobacteriia</taxon>
        <taxon>Sphingobacteriales</taxon>
        <taxon>Sphingobacteriaceae</taxon>
        <taxon>Pedobacter</taxon>
    </lineage>
</organism>
<dbReference type="InterPro" id="IPR032185">
    <property type="entry name" value="DUF5017"/>
</dbReference>
<dbReference type="Pfam" id="PF16409">
    <property type="entry name" value="DUF5017"/>
    <property type="match status" value="1"/>
</dbReference>
<protein>
    <recommendedName>
        <fullName evidence="2">DUF5017 domain-containing protein</fullName>
    </recommendedName>
</protein>
<feature type="domain" description="DUF5017" evidence="2">
    <location>
        <begin position="25"/>
        <end position="199"/>
    </location>
</feature>
<evidence type="ECO:0000313" key="3">
    <source>
        <dbReference type="EMBL" id="SOD12790.1"/>
    </source>
</evidence>
<name>A0A285ZT07_9SPHI</name>
<dbReference type="Proteomes" id="UP000219281">
    <property type="component" value="Unassembled WGS sequence"/>
</dbReference>
<dbReference type="OrthoDB" id="1082472at2"/>
<keyword evidence="1" id="KW-0732">Signal</keyword>
<feature type="chain" id="PRO_5012470800" description="DUF5017 domain-containing protein" evidence="1">
    <location>
        <begin position="27"/>
        <end position="299"/>
    </location>
</feature>